<proteinExistence type="predicted"/>
<dbReference type="EMBL" id="FNYE01000011">
    <property type="protein sequence ID" value="SEJ44214.1"/>
    <property type="molecule type" value="Genomic_DNA"/>
</dbReference>
<keyword evidence="1" id="KW-0812">Transmembrane</keyword>
<sequence>MHVPRLYANRHLAIFLRPGPMRMFASRQFSPTLRKWCEGVGDASIFLLPAFFLLSLALLGALSLHGRATRTMVSTAFAFSASMVIVTGMLLAASEQLRRSQLSNPLHMPLRGLEPSMPHAAHASVGEAQGCQGASPDCALCAMGGGSGLRLACEHRACCDGETACNASLSSRRKDFIHISVHNEQRTFDSRISQ</sequence>
<evidence type="ECO:0000313" key="2">
    <source>
        <dbReference type="EMBL" id="SEJ44214.1"/>
    </source>
</evidence>
<gene>
    <name evidence="2" type="ORF">SAMN05192539_101133</name>
</gene>
<organism evidence="2 3">
    <name type="scientific">Paraburkholderia diazotrophica</name>
    <dbReference type="NCBI Taxonomy" id="667676"/>
    <lineage>
        <taxon>Bacteria</taxon>
        <taxon>Pseudomonadati</taxon>
        <taxon>Pseudomonadota</taxon>
        <taxon>Betaproteobacteria</taxon>
        <taxon>Burkholderiales</taxon>
        <taxon>Burkholderiaceae</taxon>
        <taxon>Paraburkholderia</taxon>
    </lineage>
</organism>
<keyword evidence="1" id="KW-0472">Membrane</keyword>
<evidence type="ECO:0000256" key="1">
    <source>
        <dbReference type="SAM" id="Phobius"/>
    </source>
</evidence>
<keyword evidence="3" id="KW-1185">Reference proteome</keyword>
<dbReference type="AlphaFoldDB" id="A0A1H6YWN4"/>
<reference evidence="3" key="1">
    <citation type="submission" date="2016-10" db="EMBL/GenBank/DDBJ databases">
        <authorList>
            <person name="Varghese N."/>
            <person name="Submissions S."/>
        </authorList>
    </citation>
    <scope>NUCLEOTIDE SEQUENCE [LARGE SCALE GENOMIC DNA]</scope>
    <source>
        <strain evidence="3">LMG 26031</strain>
    </source>
</reference>
<dbReference type="Proteomes" id="UP000198866">
    <property type="component" value="Unassembled WGS sequence"/>
</dbReference>
<name>A0A1H6YWN4_9BURK</name>
<accession>A0A1H6YWN4</accession>
<keyword evidence="1" id="KW-1133">Transmembrane helix</keyword>
<feature type="transmembrane region" description="Helical" evidence="1">
    <location>
        <begin position="43"/>
        <end position="66"/>
    </location>
</feature>
<protein>
    <submittedName>
        <fullName evidence="2">Uncharacterized protein</fullName>
    </submittedName>
</protein>
<evidence type="ECO:0000313" key="3">
    <source>
        <dbReference type="Proteomes" id="UP000198866"/>
    </source>
</evidence>
<feature type="transmembrane region" description="Helical" evidence="1">
    <location>
        <begin position="72"/>
        <end position="93"/>
    </location>
</feature>